<dbReference type="GO" id="GO:0030018">
    <property type="term" value="C:Z disc"/>
    <property type="evidence" value="ECO:0007669"/>
    <property type="project" value="TreeGrafter"/>
</dbReference>
<protein>
    <recommendedName>
        <fullName evidence="7">Protein phosphatase 1 regulatory subunit</fullName>
    </recommendedName>
</protein>
<evidence type="ECO:0000256" key="8">
    <source>
        <dbReference type="PROSITE-ProRule" id="PRU00023"/>
    </source>
</evidence>
<evidence type="ECO:0000313" key="13">
    <source>
        <dbReference type="RefSeq" id="XP_028346208.1"/>
    </source>
</evidence>
<reference evidence="13" key="1">
    <citation type="submission" date="2025-08" db="UniProtKB">
        <authorList>
            <consortium name="RefSeq"/>
        </authorList>
    </citation>
    <scope>IDENTIFICATION</scope>
    <source>
        <tissue evidence="13">Muscle</tissue>
    </source>
</reference>
<evidence type="ECO:0000256" key="4">
    <source>
        <dbReference type="ARBA" id="ARBA00023043"/>
    </source>
</evidence>
<keyword evidence="9" id="KW-0175">Coiled coil</keyword>
<dbReference type="Gene3D" id="6.10.140.390">
    <property type="match status" value="1"/>
</dbReference>
<feature type="coiled-coil region" evidence="9">
    <location>
        <begin position="975"/>
        <end position="1069"/>
    </location>
</feature>
<keyword evidence="12" id="KW-1185">Reference proteome</keyword>
<accession>A0A455BE62</accession>
<feature type="compositionally biased region" description="Polar residues" evidence="10">
    <location>
        <begin position="302"/>
        <end position="316"/>
    </location>
</feature>
<feature type="compositionally biased region" description="Low complexity" evidence="10">
    <location>
        <begin position="603"/>
        <end position="649"/>
    </location>
</feature>
<feature type="compositionally biased region" description="Low complexity" evidence="10">
    <location>
        <begin position="682"/>
        <end position="699"/>
    </location>
</feature>
<evidence type="ECO:0000256" key="9">
    <source>
        <dbReference type="SAM" id="Coils"/>
    </source>
</evidence>
<dbReference type="GeneID" id="102992707"/>
<feature type="compositionally biased region" description="Acidic residues" evidence="10">
    <location>
        <begin position="357"/>
        <end position="369"/>
    </location>
</feature>
<feature type="region of interest" description="Disordered" evidence="10">
    <location>
        <begin position="492"/>
        <end position="668"/>
    </location>
</feature>
<dbReference type="GO" id="GO:0007165">
    <property type="term" value="P:signal transduction"/>
    <property type="evidence" value="ECO:0007669"/>
    <property type="project" value="InterPro"/>
</dbReference>
<comment type="subunit">
    <text evidence="6">PP1 comprises a catalytic subunit, PPP1CA, PPP1CB or PPP1CC, and one or several targeting or regulatory subunits. PPP1R12A mediates binding to myosin. Interacts with ARHA and CIT. Binds PPP1R12B, ROCK1 and IL16. Interacts directly with PRKG1. Non-covalent dimer of 2 dimers; PRKG1-PRKG1 and PPP1R12A-PPP1R12A. Interacts with SMTNL1. Interacts with PPP1CB; the interaction is direct. Interacts (when phosphorylated at Ser-445, Ser-472 and Ser-910) with 14-3-3. Interacts with ROCK1 and ROCK2. Interacts with isoform 1 and isoform 2 of ZIPK/DAPK3. Interacts with RAF1. Interacts with HIF1AN. Interacts with NCKAP1L.</text>
</comment>
<feature type="compositionally biased region" description="Basic and acidic residues" evidence="10">
    <location>
        <begin position="318"/>
        <end position="340"/>
    </location>
</feature>
<evidence type="ECO:0000256" key="3">
    <source>
        <dbReference type="ARBA" id="ARBA00022737"/>
    </source>
</evidence>
<feature type="compositionally biased region" description="Basic and acidic residues" evidence="10">
    <location>
        <begin position="953"/>
        <end position="965"/>
    </location>
</feature>
<feature type="compositionally biased region" description="Basic and acidic residues" evidence="10">
    <location>
        <begin position="461"/>
        <end position="471"/>
    </location>
</feature>
<dbReference type="InterPro" id="IPR017401">
    <property type="entry name" value="MYPT1/MYPT2/Mbs85"/>
</dbReference>
<dbReference type="AlphaFoldDB" id="A0A455BE62"/>
<dbReference type="Gene3D" id="6.10.250.1820">
    <property type="match status" value="1"/>
</dbReference>
<keyword evidence="3" id="KW-0677">Repeat</keyword>
<dbReference type="Pfam" id="PF12796">
    <property type="entry name" value="Ank_2"/>
    <property type="match status" value="2"/>
</dbReference>
<dbReference type="InterPro" id="IPR036770">
    <property type="entry name" value="Ankyrin_rpt-contain_sf"/>
</dbReference>
<dbReference type="InterPro" id="IPR051226">
    <property type="entry name" value="PP1_Regulatory_Subunit"/>
</dbReference>
<dbReference type="Gene3D" id="1.25.40.20">
    <property type="entry name" value="Ankyrin repeat-containing domain"/>
    <property type="match status" value="2"/>
</dbReference>
<dbReference type="PROSITE" id="PS50297">
    <property type="entry name" value="ANK_REP_REGION"/>
    <property type="match status" value="4"/>
</dbReference>
<evidence type="ECO:0000256" key="6">
    <source>
        <dbReference type="ARBA" id="ARBA00063863"/>
    </source>
</evidence>
<feature type="domain" description="cGMP-dependent protein kinase interacting" evidence="11">
    <location>
        <begin position="970"/>
        <end position="1074"/>
    </location>
</feature>
<dbReference type="GO" id="GO:0031672">
    <property type="term" value="C:A band"/>
    <property type="evidence" value="ECO:0007669"/>
    <property type="project" value="TreeGrafter"/>
</dbReference>
<feature type="compositionally biased region" description="Polar residues" evidence="10">
    <location>
        <begin position="923"/>
        <end position="937"/>
    </location>
</feature>
<comment type="subcellular location">
    <subcellularLocation>
        <location evidence="1">Cytoplasm</location>
        <location evidence="1">Cytoskeleton</location>
        <location evidence="1">Stress fiber</location>
    </subcellularLocation>
</comment>
<feature type="compositionally biased region" description="Basic and acidic residues" evidence="10">
    <location>
        <begin position="520"/>
        <end position="530"/>
    </location>
</feature>
<feature type="repeat" description="ANK" evidence="8">
    <location>
        <begin position="105"/>
        <end position="137"/>
    </location>
</feature>
<dbReference type="PIRSF" id="PIRSF038141">
    <property type="entry name" value="PP1_12ABC_vert"/>
    <property type="match status" value="1"/>
</dbReference>
<feature type="region of interest" description="Disordered" evidence="10">
    <location>
        <begin position="451"/>
        <end position="478"/>
    </location>
</feature>
<proteinExistence type="predicted"/>
<dbReference type="PANTHER" id="PTHR24179:SF20">
    <property type="entry name" value="PROTEIN PHOSPHATASE 1 REGULATORY SUBUNIT 12A"/>
    <property type="match status" value="1"/>
</dbReference>
<feature type="compositionally biased region" description="Basic residues" evidence="10">
    <location>
        <begin position="880"/>
        <end position="891"/>
    </location>
</feature>
<dbReference type="GO" id="GO:0019208">
    <property type="term" value="F:phosphatase regulator activity"/>
    <property type="evidence" value="ECO:0007669"/>
    <property type="project" value="UniProtKB-UniRule"/>
</dbReference>
<feature type="compositionally biased region" description="Low complexity" evidence="10">
    <location>
        <begin position="508"/>
        <end position="519"/>
    </location>
</feature>
<feature type="compositionally biased region" description="Low complexity" evidence="10">
    <location>
        <begin position="385"/>
        <end position="402"/>
    </location>
</feature>
<feature type="compositionally biased region" description="Basic and acidic residues" evidence="10">
    <location>
        <begin position="757"/>
        <end position="806"/>
    </location>
</feature>
<sequence>MKMADAKQKRNEQLKRWIGSETDLEPPVVKRQKTKVKFDDGAVFLAACSSGDTDEVLKLLHRGADINYANVDGLTALHQACIDDNVDMVKFLVENGANINQPDNEGWIPLHAAASCGYLDIAEFLIGQGAHVGAVNSEGDTPLDIAEEEAMEELLQNEVNRQGVDIEAARKEEERIMLRDARQWLNSGHINDVRHAKSGGTALHVAAAKGYTEVLKLLIQAGYDVNIKDYDGWTPLHAAAHWGKEEACRILVDSLCDMEMVNKVGQTAFDVADEDILGYLEELQKKQNLLHSEKREKKSPLIESTANMDNNQSQKTFKNKETLIIEPEKNASRIESLEQEKVDDEEEGKKDESSCSSEEDEEDDSESEAETDKTKSMASVTNANTSSTQAAPVAVTTPTVSSGQATPTSPIKKYDFIAPIMPVVESVDPASWRQGLRKTGIVLVPSKGEKSMFPTSATKISPKEEERKDESPASWRLGLRKTGSYGALAEITASKEAQKEKDTAGVMRSASSPRLSSSLDNKEKEKDSKGTRLAYVAPTIPRRLASTSDIEEKENRDSSSLRTSSSYTRRKWEDDLKKNSSINEGSTYHKSCSFGRRQDDLISSSVPSTTSTPTVTSAAGLQKSLLSSTSTTTKITTGSSSAGTQSSTSNRLWAEDSTEKEKDSVPTAVTIPVAPTVVNAAASTTTLTTTTAGTVSSTSEVRERRRSYLTPVRDEESESQRKARSRQARQSRRSTQGVTLTDLQEAEKTIGRSRSTRTREQENEEKEKEEKEKQDKEKQEEKKESETSREDEYKQKYSRTYDETYQRYRPVSTSSSTTPSSSLSTMSSSLYASSQLNRPNSLVGITSAYSRGLTKENEREGEKREEEKEGEDKSQPKSIRERRRPREKRRSTGVSFWTQDSDENEQEQQSDTEEGSNKKETQTDSISRYEISSTSASDRYDSLLGRSGSYSYSEERKPYSSRLEKDDSTDFKKLYEQILAENEKLKAQLHDTNMELTDLKLQLEKATQRQERFADRSLLEMEKRERRALERRISEMEEELKNLHQIKQIQTLRELNERLLTENRALTRVVAKRSGFCRQLQSVNL</sequence>
<organism evidence="12 13">
    <name type="scientific">Physeter macrocephalus</name>
    <name type="common">Sperm whale</name>
    <name type="synonym">Physeter catodon</name>
    <dbReference type="NCBI Taxonomy" id="9755"/>
    <lineage>
        <taxon>Eukaryota</taxon>
        <taxon>Metazoa</taxon>
        <taxon>Chordata</taxon>
        <taxon>Craniata</taxon>
        <taxon>Vertebrata</taxon>
        <taxon>Euteleostomi</taxon>
        <taxon>Mammalia</taxon>
        <taxon>Eutheria</taxon>
        <taxon>Laurasiatheria</taxon>
        <taxon>Artiodactyla</taxon>
        <taxon>Whippomorpha</taxon>
        <taxon>Cetacea</taxon>
        <taxon>Odontoceti</taxon>
        <taxon>Physeteridae</taxon>
        <taxon>Physeter</taxon>
    </lineage>
</organism>
<dbReference type="CDD" id="cd21944">
    <property type="entry name" value="IPD_MYPT1"/>
    <property type="match status" value="1"/>
</dbReference>
<dbReference type="RefSeq" id="XP_028346208.1">
    <property type="nucleotide sequence ID" value="XM_028490407.2"/>
</dbReference>
<feature type="compositionally biased region" description="Polar residues" evidence="10">
    <location>
        <begin position="579"/>
        <end position="590"/>
    </location>
</feature>
<dbReference type="OrthoDB" id="539213at2759"/>
<evidence type="ECO:0000313" key="12">
    <source>
        <dbReference type="Proteomes" id="UP000248484"/>
    </source>
</evidence>
<dbReference type="InterPro" id="IPR031775">
    <property type="entry name" value="PRKG1_interact"/>
</dbReference>
<evidence type="ECO:0000256" key="1">
    <source>
        <dbReference type="ARBA" id="ARBA00004529"/>
    </source>
</evidence>
<evidence type="ECO:0000256" key="5">
    <source>
        <dbReference type="ARBA" id="ARBA00053337"/>
    </source>
</evidence>
<keyword evidence="2 7" id="KW-0963">Cytoplasm</keyword>
<feature type="repeat" description="ANK" evidence="8">
    <location>
        <begin position="198"/>
        <end position="230"/>
    </location>
</feature>
<dbReference type="GO" id="GO:0004857">
    <property type="term" value="F:enzyme inhibitor activity"/>
    <property type="evidence" value="ECO:0007669"/>
    <property type="project" value="TreeGrafter"/>
</dbReference>
<feature type="repeat" description="ANK" evidence="8">
    <location>
        <begin position="231"/>
        <end position="263"/>
    </location>
</feature>
<dbReference type="InParanoid" id="A0A455BE62"/>
<evidence type="ECO:0000256" key="2">
    <source>
        <dbReference type="ARBA" id="ARBA00022490"/>
    </source>
</evidence>
<feature type="compositionally biased region" description="Basic and acidic residues" evidence="10">
    <location>
        <begin position="653"/>
        <end position="664"/>
    </location>
</feature>
<dbReference type="CTD" id="4659"/>
<evidence type="ECO:0000256" key="7">
    <source>
        <dbReference type="PIRNR" id="PIRNR038141"/>
    </source>
</evidence>
<dbReference type="PROSITE" id="PS50088">
    <property type="entry name" value="ANK_REPEAT"/>
    <property type="match status" value="4"/>
</dbReference>
<comment type="function">
    <text evidence="5">Key regulator of protein phosphatase 1C (PPP1C). Mediates binding to myosin. As part of the PPP1C complex, involved in dephosphorylation of PLK1. Capable of inhibiting HIF1AN-dependent suppression of HIF1A activity.</text>
</comment>
<dbReference type="GO" id="GO:0001725">
    <property type="term" value="C:stress fiber"/>
    <property type="evidence" value="ECO:0007669"/>
    <property type="project" value="UniProtKB-SubCell"/>
</dbReference>
<keyword evidence="4 8" id="KW-0040">ANK repeat</keyword>
<feature type="repeat" description="ANK" evidence="8">
    <location>
        <begin position="72"/>
        <end position="104"/>
    </location>
</feature>
<name>A0A455BE62_PHYMC</name>
<dbReference type="Pfam" id="PF15898">
    <property type="entry name" value="PRKG1_interact"/>
    <property type="match status" value="1"/>
</dbReference>
<feature type="compositionally biased region" description="Low complexity" evidence="10">
    <location>
        <begin position="812"/>
        <end position="834"/>
    </location>
</feature>
<dbReference type="GO" id="GO:0019901">
    <property type="term" value="F:protein kinase binding"/>
    <property type="evidence" value="ECO:0007669"/>
    <property type="project" value="InterPro"/>
</dbReference>
<feature type="compositionally biased region" description="Low complexity" evidence="10">
    <location>
        <begin position="942"/>
        <end position="952"/>
    </location>
</feature>
<dbReference type="PANTHER" id="PTHR24179">
    <property type="entry name" value="PROTEIN PHOSPHATASE 1 REGULATORY SUBUNIT 12"/>
    <property type="match status" value="1"/>
</dbReference>
<comment type="subunit">
    <text evidence="7">PP1 comprises a catalytic subunit, and one or several targeting or regulatory subunits.</text>
</comment>
<feature type="region of interest" description="Disordered" evidence="10">
    <location>
        <begin position="290"/>
        <end position="410"/>
    </location>
</feature>
<feature type="compositionally biased region" description="Basic and acidic residues" evidence="10">
    <location>
        <begin position="853"/>
        <end position="879"/>
    </location>
</feature>
<feature type="region of interest" description="Disordered" evidence="10">
    <location>
        <begin position="682"/>
        <end position="965"/>
    </location>
</feature>
<dbReference type="SUPFAM" id="SSF48403">
    <property type="entry name" value="Ankyrin repeat"/>
    <property type="match status" value="1"/>
</dbReference>
<feature type="compositionally biased region" description="Polar residues" evidence="10">
    <location>
        <begin position="835"/>
        <end position="849"/>
    </location>
</feature>
<evidence type="ECO:0000256" key="10">
    <source>
        <dbReference type="SAM" id="MobiDB-lite"/>
    </source>
</evidence>
<feature type="compositionally biased region" description="Basic and acidic residues" evidence="10">
    <location>
        <begin position="291"/>
        <end position="300"/>
    </location>
</feature>
<dbReference type="PRINTS" id="PR01415">
    <property type="entry name" value="ANKYRIN"/>
</dbReference>
<dbReference type="FunFam" id="1.25.40.20:FF:000876">
    <property type="entry name" value="Protein phosphatase 1 regulatory subunit 12A"/>
    <property type="match status" value="1"/>
</dbReference>
<dbReference type="Proteomes" id="UP000248484">
    <property type="component" value="Chromosome 6"/>
</dbReference>
<evidence type="ECO:0000259" key="11">
    <source>
        <dbReference type="Pfam" id="PF15898"/>
    </source>
</evidence>
<dbReference type="SMART" id="SM00248">
    <property type="entry name" value="ANK"/>
    <property type="match status" value="6"/>
</dbReference>
<dbReference type="FunFam" id="1.25.40.20:FF:000004">
    <property type="entry name" value="Phosphatase 1 regulatory subunit 12A"/>
    <property type="match status" value="1"/>
</dbReference>
<gene>
    <name evidence="13" type="primary">PPP1R12A</name>
</gene>
<feature type="compositionally biased region" description="Basic and acidic residues" evidence="10">
    <location>
        <begin position="712"/>
        <end position="721"/>
    </location>
</feature>
<feature type="compositionally biased region" description="Basic residues" evidence="10">
    <location>
        <begin position="722"/>
        <end position="732"/>
    </location>
</feature>
<feature type="compositionally biased region" description="Acidic residues" evidence="10">
    <location>
        <begin position="900"/>
        <end position="914"/>
    </location>
</feature>
<dbReference type="InterPro" id="IPR002110">
    <property type="entry name" value="Ankyrin_rpt"/>
</dbReference>